<comment type="caution">
    <text evidence="5">The sequence shown here is derived from an EMBL/GenBank/DDBJ whole genome shotgun (WGS) entry which is preliminary data.</text>
</comment>
<dbReference type="InterPro" id="IPR017896">
    <property type="entry name" value="4Fe4S_Fe-S-bd"/>
</dbReference>
<keyword evidence="3" id="KW-0411">Iron-sulfur</keyword>
<accession>A0ABV5ZWW3</accession>
<dbReference type="PROSITE" id="PS51379">
    <property type="entry name" value="4FE4S_FER_2"/>
    <property type="match status" value="2"/>
</dbReference>
<dbReference type="PANTHER" id="PTHR40447:SF1">
    <property type="entry name" value="ANAEROBIC SULFITE REDUCTASE SUBUNIT A"/>
    <property type="match status" value="1"/>
</dbReference>
<evidence type="ECO:0000313" key="6">
    <source>
        <dbReference type="Proteomes" id="UP001589693"/>
    </source>
</evidence>
<reference evidence="5 6" key="1">
    <citation type="submission" date="2024-09" db="EMBL/GenBank/DDBJ databases">
        <authorList>
            <person name="Sun Q."/>
            <person name="Mori K."/>
        </authorList>
    </citation>
    <scope>NUCLEOTIDE SEQUENCE [LARGE SCALE GENOMIC DNA]</scope>
    <source>
        <strain evidence="5 6">TBRC 7907</strain>
    </source>
</reference>
<evidence type="ECO:0000256" key="2">
    <source>
        <dbReference type="ARBA" id="ARBA00023004"/>
    </source>
</evidence>
<dbReference type="Pfam" id="PF17179">
    <property type="entry name" value="Fer4_22"/>
    <property type="match status" value="1"/>
</dbReference>
<dbReference type="PROSITE" id="PS00198">
    <property type="entry name" value="4FE4S_FER_1"/>
    <property type="match status" value="2"/>
</dbReference>
<dbReference type="SUPFAM" id="SSF46548">
    <property type="entry name" value="alpha-helical ferredoxin"/>
    <property type="match status" value="1"/>
</dbReference>
<gene>
    <name evidence="5" type="ORF">ACFFQA_15760</name>
</gene>
<evidence type="ECO:0000256" key="3">
    <source>
        <dbReference type="ARBA" id="ARBA00023014"/>
    </source>
</evidence>
<name>A0ABV5ZWW3_9PSEU</name>
<organism evidence="5 6">
    <name type="scientific">Allokutzneria oryzae</name>
    <dbReference type="NCBI Taxonomy" id="1378989"/>
    <lineage>
        <taxon>Bacteria</taxon>
        <taxon>Bacillati</taxon>
        <taxon>Actinomycetota</taxon>
        <taxon>Actinomycetes</taxon>
        <taxon>Pseudonocardiales</taxon>
        <taxon>Pseudonocardiaceae</taxon>
        <taxon>Allokutzneria</taxon>
    </lineage>
</organism>
<dbReference type="EMBL" id="JBHLZU010000012">
    <property type="protein sequence ID" value="MFB9905390.1"/>
    <property type="molecule type" value="Genomic_DNA"/>
</dbReference>
<keyword evidence="2" id="KW-0408">Iron</keyword>
<dbReference type="Proteomes" id="UP001589693">
    <property type="component" value="Unassembled WGS sequence"/>
</dbReference>
<dbReference type="PANTHER" id="PTHR40447">
    <property type="entry name" value="ANAEROBIC SULFITE REDUCTASE SUBUNIT A"/>
    <property type="match status" value="1"/>
</dbReference>
<dbReference type="InterPro" id="IPR017900">
    <property type="entry name" value="4Fe4S_Fe_S_CS"/>
</dbReference>
<proteinExistence type="predicted"/>
<keyword evidence="6" id="KW-1185">Reference proteome</keyword>
<sequence length="380" mass="40919">MTGTSVVIERDGLDSLVRALISDGYLVVGPTVRDSAIVLAELDSPGQLPAGWGVDVAPGRYRLRPRADGAVFSHSAGPQSWKQFLHPSRQRLWSTRPDGTYSAEADARPRYAFLGVRGCDLAAIGVLDTVLTGGAHPDPSYARRRGGAFVVAVNCTEPGGVCFCASMGTGPSVGAGYDLALTEQLGPDGHRFLVEVGSEEGARVLSRVQRREATGEEVDAARAEVESAAGRMGRQMPEVDLRDLLRRSRESPRWEEVASRCLTCANCTMVCPTCFCTTTEDVTDLTGEHAERWQRWSSCFELDFSQLHGGSVRGTGAGRYRQWMSHKLSTWYDQFGTSGCVGCGRCIAWCPVGIDITEEAARLAEDAEGSRGDVPPRAAG</sequence>
<feature type="domain" description="4Fe-4S ferredoxin-type" evidence="4">
    <location>
        <begin position="331"/>
        <end position="359"/>
    </location>
</feature>
<evidence type="ECO:0000313" key="5">
    <source>
        <dbReference type="EMBL" id="MFB9905390.1"/>
    </source>
</evidence>
<evidence type="ECO:0000256" key="1">
    <source>
        <dbReference type="ARBA" id="ARBA00022723"/>
    </source>
</evidence>
<protein>
    <submittedName>
        <fullName evidence="5">4Fe-4S dicluster domain-containing protein</fullName>
    </submittedName>
</protein>
<feature type="domain" description="4Fe-4S ferredoxin-type" evidence="4">
    <location>
        <begin position="250"/>
        <end position="281"/>
    </location>
</feature>
<evidence type="ECO:0000259" key="4">
    <source>
        <dbReference type="PROSITE" id="PS51379"/>
    </source>
</evidence>
<dbReference type="RefSeq" id="WP_377852695.1">
    <property type="nucleotide sequence ID" value="NZ_JBHLZU010000012.1"/>
</dbReference>
<keyword evidence="1" id="KW-0479">Metal-binding</keyword>